<dbReference type="InterPro" id="IPR049522">
    <property type="entry name" value="ART-PolyVal_dom"/>
</dbReference>
<proteinExistence type="predicted"/>
<accession>A0ABW3LZW2</accession>
<evidence type="ECO:0000313" key="2">
    <source>
        <dbReference type="EMBL" id="MFD1043181.1"/>
    </source>
</evidence>
<comment type="caution">
    <text evidence="2">The sequence shown here is derived from an EMBL/GenBank/DDBJ whole genome shotgun (WGS) entry which is preliminary data.</text>
</comment>
<dbReference type="Pfam" id="PF18760">
    <property type="entry name" value="ART-PolyVal"/>
    <property type="match status" value="1"/>
</dbReference>
<evidence type="ECO:0000313" key="3">
    <source>
        <dbReference type="Proteomes" id="UP001597033"/>
    </source>
</evidence>
<dbReference type="EMBL" id="JBHTKN010000008">
    <property type="protein sequence ID" value="MFD1043181.1"/>
    <property type="molecule type" value="Genomic_DNA"/>
</dbReference>
<protein>
    <recommendedName>
        <fullName evidence="1">ART-PolyVal-like domain-containing protein</fullName>
    </recommendedName>
</protein>
<organism evidence="2 3">
    <name type="scientific">Pseudoxanthomonas kaohsiungensis</name>
    <dbReference type="NCBI Taxonomy" id="283923"/>
    <lineage>
        <taxon>Bacteria</taxon>
        <taxon>Pseudomonadati</taxon>
        <taxon>Pseudomonadota</taxon>
        <taxon>Gammaproteobacteria</taxon>
        <taxon>Lysobacterales</taxon>
        <taxon>Lysobacteraceae</taxon>
        <taxon>Pseudoxanthomonas</taxon>
    </lineage>
</organism>
<reference evidence="3" key="1">
    <citation type="journal article" date="2019" name="Int. J. Syst. Evol. Microbiol.">
        <title>The Global Catalogue of Microorganisms (GCM) 10K type strain sequencing project: providing services to taxonomists for standard genome sequencing and annotation.</title>
        <authorList>
            <consortium name="The Broad Institute Genomics Platform"/>
            <consortium name="The Broad Institute Genome Sequencing Center for Infectious Disease"/>
            <person name="Wu L."/>
            <person name="Ma J."/>
        </authorList>
    </citation>
    <scope>NUCLEOTIDE SEQUENCE [LARGE SCALE GENOMIC DNA]</scope>
    <source>
        <strain evidence="3">CCUG 55854</strain>
    </source>
</reference>
<evidence type="ECO:0000259" key="1">
    <source>
        <dbReference type="Pfam" id="PF18760"/>
    </source>
</evidence>
<keyword evidence="3" id="KW-1185">Reference proteome</keyword>
<name>A0ABW3LZW2_9GAMM</name>
<dbReference type="Proteomes" id="UP001597033">
    <property type="component" value="Unassembled WGS sequence"/>
</dbReference>
<sequence>MPAQAVIESRPVLPVHLDTDAFRAWFGASKVVDAHGAPMVVYHGTPAHRNGLGQNIEAFDRLAVVRFNGARHRLDTVGTWFSTRADELGAAMYGDNVYPVYLSIQSPYVTTFAMMARRAHMLAGTWEGYDENGERPVPGRPGLTERAIATVGEAQVNALRAWLAATGRDGIRVTHDPRGRSTEFKEQDAWIALEPGQIKSALANVGSYDREDPRINFKRAQAEVVELDDEEARCTPKF</sequence>
<gene>
    <name evidence="2" type="ORF">ACFQ2N_12580</name>
</gene>
<feature type="domain" description="ART-PolyVal-like" evidence="1">
    <location>
        <begin position="33"/>
        <end position="207"/>
    </location>
</feature>
<dbReference type="RefSeq" id="WP_162377092.1">
    <property type="nucleotide sequence ID" value="NZ_JBHTKN010000008.1"/>
</dbReference>